<sequence>MAVDQRPGGIINGKMWVFILSFKTREKMVGENFDEKTRRFSSLPSGMQGRYGFPM</sequence>
<dbReference type="EMBL" id="KI536661">
    <property type="protein sequence ID" value="ESR58106.1"/>
    <property type="molecule type" value="Genomic_DNA"/>
</dbReference>
<proteinExistence type="predicted"/>
<organism evidence="1 2">
    <name type="scientific">Citrus clementina</name>
    <name type="common">Clementine</name>
    <name type="synonym">Citrus deliciosa x Citrus sinensis</name>
    <dbReference type="NCBI Taxonomy" id="85681"/>
    <lineage>
        <taxon>Eukaryota</taxon>
        <taxon>Viridiplantae</taxon>
        <taxon>Streptophyta</taxon>
        <taxon>Embryophyta</taxon>
        <taxon>Tracheophyta</taxon>
        <taxon>Spermatophyta</taxon>
        <taxon>Magnoliopsida</taxon>
        <taxon>eudicotyledons</taxon>
        <taxon>Gunneridae</taxon>
        <taxon>Pentapetalae</taxon>
        <taxon>rosids</taxon>
        <taxon>malvids</taxon>
        <taxon>Sapindales</taxon>
        <taxon>Rutaceae</taxon>
        <taxon>Aurantioideae</taxon>
        <taxon>Citrus</taxon>
    </lineage>
</organism>
<dbReference type="KEGG" id="cic:CICLE_v10023585mg"/>
<accession>V4U7E6</accession>
<protein>
    <submittedName>
        <fullName evidence="1">Uncharacterized protein</fullName>
    </submittedName>
</protein>
<evidence type="ECO:0000313" key="1">
    <source>
        <dbReference type="EMBL" id="ESR58106.1"/>
    </source>
</evidence>
<name>V4U7E6_CITCL</name>
<dbReference type="AlphaFoldDB" id="V4U7E6"/>
<keyword evidence="2" id="KW-1185">Reference proteome</keyword>
<reference evidence="1 2" key="1">
    <citation type="submission" date="2013-10" db="EMBL/GenBank/DDBJ databases">
        <authorList>
            <consortium name="International Citrus Genome Consortium"/>
            <person name="Jenkins J."/>
            <person name="Schmutz J."/>
            <person name="Prochnik S."/>
            <person name="Rokhsar D."/>
            <person name="Gmitter F."/>
            <person name="Ollitrault P."/>
            <person name="Machado M."/>
            <person name="Talon M."/>
            <person name="Wincker P."/>
            <person name="Jaillon O."/>
            <person name="Morgante M."/>
        </authorList>
    </citation>
    <scope>NUCLEOTIDE SEQUENCE</scope>
    <source>
        <strain evidence="2">cv. Clemenules</strain>
    </source>
</reference>
<dbReference type="Proteomes" id="UP000030687">
    <property type="component" value="Unassembled WGS sequence"/>
</dbReference>
<dbReference type="InParanoid" id="V4U7E6"/>
<dbReference type="Gramene" id="ESR58106">
    <property type="protein sequence ID" value="ESR58106"/>
    <property type="gene ID" value="CICLE_v10023585mg"/>
</dbReference>
<evidence type="ECO:0000313" key="2">
    <source>
        <dbReference type="Proteomes" id="UP000030687"/>
    </source>
</evidence>
<gene>
    <name evidence="1" type="ORF">CICLE_v10023585mg</name>
</gene>